<protein>
    <submittedName>
        <fullName evidence="5">Peptidyl-prolyl cis-trans isomerase SurA</fullName>
        <ecNumber evidence="5">5.2.1.8</ecNumber>
    </submittedName>
</protein>
<evidence type="ECO:0000256" key="3">
    <source>
        <dbReference type="SAM" id="SignalP"/>
    </source>
</evidence>
<dbReference type="EMBL" id="JACHXP010000012">
    <property type="protein sequence ID" value="MBB3191281.1"/>
    <property type="molecule type" value="Genomic_DNA"/>
</dbReference>
<dbReference type="Proteomes" id="UP000547614">
    <property type="component" value="Unassembled WGS sequence"/>
</dbReference>
<evidence type="ECO:0000256" key="2">
    <source>
        <dbReference type="ARBA" id="ARBA00023110"/>
    </source>
</evidence>
<evidence type="ECO:0000313" key="5">
    <source>
        <dbReference type="EMBL" id="MBB3191281.1"/>
    </source>
</evidence>
<dbReference type="InterPro" id="IPR027304">
    <property type="entry name" value="Trigger_fact/SurA_dom_sf"/>
</dbReference>
<proteinExistence type="predicted"/>
<dbReference type="AlphaFoldDB" id="A0A839V808"/>
<keyword evidence="6" id="KW-1185">Reference proteome</keyword>
<feature type="domain" description="SurA N-terminal" evidence="4">
    <location>
        <begin position="40"/>
        <end position="157"/>
    </location>
</feature>
<feature type="signal peptide" evidence="3">
    <location>
        <begin position="1"/>
        <end position="24"/>
    </location>
</feature>
<dbReference type="InterPro" id="IPR050280">
    <property type="entry name" value="OMP_Chaperone_SurA"/>
</dbReference>
<evidence type="ECO:0000259" key="4">
    <source>
        <dbReference type="Pfam" id="PF09312"/>
    </source>
</evidence>
<gene>
    <name evidence="5" type="ORF">FHR94_002532</name>
</gene>
<evidence type="ECO:0000313" key="6">
    <source>
        <dbReference type="Proteomes" id="UP000547614"/>
    </source>
</evidence>
<dbReference type="SUPFAM" id="SSF109998">
    <property type="entry name" value="Triger factor/SurA peptide-binding domain-like"/>
    <property type="match status" value="1"/>
</dbReference>
<dbReference type="Gene3D" id="1.10.4030.10">
    <property type="entry name" value="Porin chaperone SurA, peptide-binding domain"/>
    <property type="match status" value="1"/>
</dbReference>
<keyword evidence="1 3" id="KW-0732">Signal</keyword>
<evidence type="ECO:0000256" key="1">
    <source>
        <dbReference type="ARBA" id="ARBA00022729"/>
    </source>
</evidence>
<dbReference type="PANTHER" id="PTHR47637:SF1">
    <property type="entry name" value="CHAPERONE SURA"/>
    <property type="match status" value="1"/>
</dbReference>
<dbReference type="RefSeq" id="WP_183326065.1">
    <property type="nucleotide sequence ID" value="NZ_JACHXP010000012.1"/>
</dbReference>
<name>A0A839V808_9GAMM</name>
<organism evidence="5 6">
    <name type="scientific">Halomonas cerina</name>
    <dbReference type="NCBI Taxonomy" id="447424"/>
    <lineage>
        <taxon>Bacteria</taxon>
        <taxon>Pseudomonadati</taxon>
        <taxon>Pseudomonadota</taxon>
        <taxon>Gammaproteobacteria</taxon>
        <taxon>Oceanospirillales</taxon>
        <taxon>Halomonadaceae</taxon>
        <taxon>Halomonas</taxon>
    </lineage>
</organism>
<dbReference type="PANTHER" id="PTHR47637">
    <property type="entry name" value="CHAPERONE SURA"/>
    <property type="match status" value="1"/>
</dbReference>
<keyword evidence="2" id="KW-0697">Rotamase</keyword>
<dbReference type="InterPro" id="IPR015391">
    <property type="entry name" value="SurA_N"/>
</dbReference>
<dbReference type="EC" id="5.2.1.8" evidence="5"/>
<comment type="caution">
    <text evidence="5">The sequence shown here is derived from an EMBL/GenBank/DDBJ whole genome shotgun (WGS) entry which is preliminary data.</text>
</comment>
<dbReference type="GO" id="GO:0003755">
    <property type="term" value="F:peptidyl-prolyl cis-trans isomerase activity"/>
    <property type="evidence" value="ECO:0007669"/>
    <property type="project" value="UniProtKB-KW"/>
</dbReference>
<accession>A0A839V808</accession>
<dbReference type="Pfam" id="PF09312">
    <property type="entry name" value="SurA_N"/>
    <property type="match status" value="1"/>
</dbReference>
<keyword evidence="5" id="KW-0413">Isomerase</keyword>
<feature type="chain" id="PRO_5032741674" evidence="3">
    <location>
        <begin position="25"/>
        <end position="221"/>
    </location>
</feature>
<sequence length="221" mass="24903">MRSRRIATLALTLCLGALPLAGQAQDASEAQRQPLGRQQLDRIVAVVNEGAIMASQLENRVAQARQQLTGRGVTPPPEETLRRQVLERMIVEEIQLQMAREANLSIDDTELNRQVRAVAESNGMTLEQFADALEADGLSLSVVREQIRRELLMRQLQQRRVAGRVTISEREVDRFLEQQEGGGSRDQARQALFQRKVNDELQAWLQEIRAEAFVDIRLGAN</sequence>
<reference evidence="5 6" key="1">
    <citation type="submission" date="2020-08" db="EMBL/GenBank/DDBJ databases">
        <title>Genomic Encyclopedia of Type Strains, Phase III (KMG-III): the genomes of soil and plant-associated and newly described type strains.</title>
        <authorList>
            <person name="Whitman W."/>
        </authorList>
    </citation>
    <scope>NUCLEOTIDE SEQUENCE [LARGE SCALE GENOMIC DNA]</scope>
    <source>
        <strain evidence="5 6">CECT 7282</strain>
    </source>
</reference>